<keyword evidence="6" id="KW-1185">Reference proteome</keyword>
<dbReference type="AlphaFoldDB" id="A0A4R3I4J8"/>
<name>A0A4R3I4J8_9GAMM</name>
<evidence type="ECO:0000256" key="1">
    <source>
        <dbReference type="ARBA" id="ARBA00023012"/>
    </source>
</evidence>
<protein>
    <submittedName>
        <fullName evidence="5">Two-component system LytT family response regulator</fullName>
    </submittedName>
</protein>
<dbReference type="InterPro" id="IPR007492">
    <property type="entry name" value="LytTR_DNA-bd_dom"/>
</dbReference>
<dbReference type="CDD" id="cd17532">
    <property type="entry name" value="REC_LytTR_AlgR-like"/>
    <property type="match status" value="1"/>
</dbReference>
<evidence type="ECO:0000259" key="3">
    <source>
        <dbReference type="PROSITE" id="PS50110"/>
    </source>
</evidence>
<dbReference type="FunFam" id="3.40.50.2300:FF:000051">
    <property type="entry name" value="Two-component response regulator yehT"/>
    <property type="match status" value="1"/>
</dbReference>
<dbReference type="Pfam" id="PF00072">
    <property type="entry name" value="Response_reg"/>
    <property type="match status" value="1"/>
</dbReference>
<dbReference type="Gene3D" id="2.40.50.1020">
    <property type="entry name" value="LytTr DNA-binding domain"/>
    <property type="match status" value="1"/>
</dbReference>
<evidence type="ECO:0000256" key="2">
    <source>
        <dbReference type="PROSITE-ProRule" id="PRU00169"/>
    </source>
</evidence>
<dbReference type="PANTHER" id="PTHR37299">
    <property type="entry name" value="TRANSCRIPTIONAL REGULATOR-RELATED"/>
    <property type="match status" value="1"/>
</dbReference>
<dbReference type="PROSITE" id="PS50930">
    <property type="entry name" value="HTH_LYTTR"/>
    <property type="match status" value="1"/>
</dbReference>
<evidence type="ECO:0000313" key="5">
    <source>
        <dbReference type="EMBL" id="TCS40697.1"/>
    </source>
</evidence>
<proteinExistence type="predicted"/>
<evidence type="ECO:0000259" key="4">
    <source>
        <dbReference type="PROSITE" id="PS50930"/>
    </source>
</evidence>
<dbReference type="InterPro" id="IPR011006">
    <property type="entry name" value="CheY-like_superfamily"/>
</dbReference>
<comment type="caution">
    <text evidence="5">The sequence shown here is derived from an EMBL/GenBank/DDBJ whole genome shotgun (WGS) entry which is preliminary data.</text>
</comment>
<reference evidence="5 6" key="1">
    <citation type="submission" date="2019-03" db="EMBL/GenBank/DDBJ databases">
        <title>Genomic Encyclopedia of Archaeal and Bacterial Type Strains, Phase II (KMG-II): from individual species to whole genera.</title>
        <authorList>
            <person name="Goeker M."/>
        </authorList>
    </citation>
    <scope>NUCLEOTIDE SEQUENCE [LARGE SCALE GENOMIC DNA]</scope>
    <source>
        <strain evidence="5 6">DSM 15388</strain>
    </source>
</reference>
<dbReference type="OrthoDB" id="236568at2"/>
<keyword evidence="2" id="KW-0597">Phosphoprotein</keyword>
<gene>
    <name evidence="5" type="ORF">BCF53_10853</name>
</gene>
<accession>A0A4R3I4J8</accession>
<dbReference type="SMART" id="SM00448">
    <property type="entry name" value="REC"/>
    <property type="match status" value="1"/>
</dbReference>
<dbReference type="EMBL" id="SLZR01000008">
    <property type="protein sequence ID" value="TCS40697.1"/>
    <property type="molecule type" value="Genomic_DNA"/>
</dbReference>
<keyword evidence="1" id="KW-0902">Two-component regulatory system</keyword>
<evidence type="ECO:0000313" key="6">
    <source>
        <dbReference type="Proteomes" id="UP000295793"/>
    </source>
</evidence>
<feature type="modified residue" description="4-aspartylphosphate" evidence="2">
    <location>
        <position position="54"/>
    </location>
</feature>
<dbReference type="GO" id="GO:0003677">
    <property type="term" value="F:DNA binding"/>
    <property type="evidence" value="ECO:0007669"/>
    <property type="project" value="InterPro"/>
</dbReference>
<dbReference type="Proteomes" id="UP000295793">
    <property type="component" value="Unassembled WGS sequence"/>
</dbReference>
<dbReference type="Gene3D" id="3.40.50.2300">
    <property type="match status" value="1"/>
</dbReference>
<dbReference type="PROSITE" id="PS50110">
    <property type="entry name" value="RESPONSE_REGULATORY"/>
    <property type="match status" value="1"/>
</dbReference>
<dbReference type="RefSeq" id="WP_132701671.1">
    <property type="nucleotide sequence ID" value="NZ_SLZR01000008.1"/>
</dbReference>
<dbReference type="Pfam" id="PF04397">
    <property type="entry name" value="LytTR"/>
    <property type="match status" value="1"/>
</dbReference>
<dbReference type="InterPro" id="IPR001789">
    <property type="entry name" value="Sig_transdc_resp-reg_receiver"/>
</dbReference>
<dbReference type="SUPFAM" id="SSF52172">
    <property type="entry name" value="CheY-like"/>
    <property type="match status" value="1"/>
</dbReference>
<organism evidence="5 6">
    <name type="scientific">Reinekea marinisedimentorum</name>
    <dbReference type="NCBI Taxonomy" id="230495"/>
    <lineage>
        <taxon>Bacteria</taxon>
        <taxon>Pseudomonadati</taxon>
        <taxon>Pseudomonadota</taxon>
        <taxon>Gammaproteobacteria</taxon>
        <taxon>Oceanospirillales</taxon>
        <taxon>Saccharospirillaceae</taxon>
        <taxon>Reinekea</taxon>
    </lineage>
</organism>
<dbReference type="PANTHER" id="PTHR37299:SF1">
    <property type="entry name" value="STAGE 0 SPORULATION PROTEIN A HOMOLOG"/>
    <property type="match status" value="1"/>
</dbReference>
<dbReference type="GO" id="GO:0000156">
    <property type="term" value="F:phosphorelay response regulator activity"/>
    <property type="evidence" value="ECO:0007669"/>
    <property type="project" value="InterPro"/>
</dbReference>
<dbReference type="InterPro" id="IPR046947">
    <property type="entry name" value="LytR-like"/>
</dbReference>
<dbReference type="NCBIfam" id="NF008677">
    <property type="entry name" value="PRK11697.1"/>
    <property type="match status" value="1"/>
</dbReference>
<dbReference type="SMART" id="SM00850">
    <property type="entry name" value="LytTR"/>
    <property type="match status" value="1"/>
</dbReference>
<feature type="domain" description="Response regulatory" evidence="3">
    <location>
        <begin position="3"/>
        <end position="116"/>
    </location>
</feature>
<feature type="domain" description="HTH LytTR-type" evidence="4">
    <location>
        <begin position="135"/>
        <end position="236"/>
    </location>
</feature>
<sequence>MLNAIIVDDEPLARQELRDQLEQAGNFSIQAEFSNAIDCLKEIRKLNADVLFVDIHMPKITGLEMVNMLDEQERPHIVFVTAYDEYAIQAFEDNAFDYLLKPIEPERLQKTLTRLNQAVSRKTNQNIPAQPLTLIPCYQQNKVRLVQLSDVNYAFSDLTGVHIGTQAGEYHTQLTLSVLEEKTELVRCHRQHLVHPQAISEIELLDNGSANLLTKSGKSLPVSRRYLKELKALFGI</sequence>